<organism evidence="1 2">
    <name type="scientific">Streptomyces misionensis</name>
    <dbReference type="NCBI Taxonomy" id="67331"/>
    <lineage>
        <taxon>Bacteria</taxon>
        <taxon>Bacillati</taxon>
        <taxon>Actinomycetota</taxon>
        <taxon>Actinomycetes</taxon>
        <taxon>Kitasatosporales</taxon>
        <taxon>Streptomycetaceae</taxon>
        <taxon>Streptomyces</taxon>
    </lineage>
</organism>
<sequence length="236" mass="24912">MGAPVLAMLVSLSAPPLYVDRYVLYALAGAPLVVAGGAERVMARPAGGGRPDGRARPRPPSGAVTLLGLLAVALVLLQQFPVLRQDRDPARRPDDLAAVARAAARRVRAGDAVLYLPGSVRNTALAYPGAFRGTRDLALAAPADVSGTLYGVTAPAGEVRRRLGGVARVWVVADRAVAAGRWTPRGPAERAELAALRQEFRVADEAVRGRYVVRLYVRTVSPRGGPEPSPPRPARR</sequence>
<dbReference type="EMBL" id="VOGW01000122">
    <property type="protein sequence ID" value="TWV41264.1"/>
    <property type="molecule type" value="Genomic_DNA"/>
</dbReference>
<protein>
    <submittedName>
        <fullName evidence="1">Uncharacterized protein</fullName>
    </submittedName>
</protein>
<name>A0A5C6JL96_9ACTN</name>
<dbReference type="RefSeq" id="WP_146466787.1">
    <property type="nucleotide sequence ID" value="NZ_VOGW01000122.1"/>
</dbReference>
<keyword evidence="2" id="KW-1185">Reference proteome</keyword>
<proteinExistence type="predicted"/>
<reference evidence="1" key="1">
    <citation type="journal article" date="2019" name="Microbiol. Resour. Announc.">
        <title>Draft Genomic Sequences of Streptomyces misionensis and Streptomyces albidoflavus, bacteria applied for phytopathogen biocontrol.</title>
        <authorList>
            <person name="Pylro V."/>
            <person name="Dias A."/>
            <person name="Andreote F."/>
            <person name="Varani A."/>
            <person name="Andreote C."/>
            <person name="Bernardo E."/>
            <person name="Martins T."/>
        </authorList>
    </citation>
    <scope>NUCLEOTIDE SEQUENCE [LARGE SCALE GENOMIC DNA]</scope>
    <source>
        <strain evidence="1">66</strain>
    </source>
</reference>
<evidence type="ECO:0000313" key="1">
    <source>
        <dbReference type="EMBL" id="TWV41264.1"/>
    </source>
</evidence>
<dbReference type="Proteomes" id="UP000320481">
    <property type="component" value="Unassembled WGS sequence"/>
</dbReference>
<comment type="caution">
    <text evidence="1">The sequence shown here is derived from an EMBL/GenBank/DDBJ whole genome shotgun (WGS) entry which is preliminary data.</text>
</comment>
<evidence type="ECO:0000313" key="2">
    <source>
        <dbReference type="Proteomes" id="UP000320481"/>
    </source>
</evidence>
<gene>
    <name evidence="1" type="ORF">FRZ03_21535</name>
</gene>
<accession>A0A5C6JL96</accession>
<dbReference type="AlphaFoldDB" id="A0A5C6JL96"/>